<dbReference type="AlphaFoldDB" id="A0A1Y2CEK2"/>
<reference evidence="2 3" key="1">
    <citation type="submission" date="2016-07" db="EMBL/GenBank/DDBJ databases">
        <title>Pervasive Adenine N6-methylation of Active Genes in Fungi.</title>
        <authorList>
            <consortium name="DOE Joint Genome Institute"/>
            <person name="Mondo S.J."/>
            <person name="Dannebaum R.O."/>
            <person name="Kuo R.C."/>
            <person name="Labutti K."/>
            <person name="Haridas S."/>
            <person name="Kuo A."/>
            <person name="Salamov A."/>
            <person name="Ahrendt S.R."/>
            <person name="Lipzen A."/>
            <person name="Sullivan W."/>
            <person name="Andreopoulos W.B."/>
            <person name="Clum A."/>
            <person name="Lindquist E."/>
            <person name="Daum C."/>
            <person name="Ramamoorthy G.K."/>
            <person name="Gryganskyi A."/>
            <person name="Culley D."/>
            <person name="Magnuson J.K."/>
            <person name="James T.Y."/>
            <person name="O'Malley M.A."/>
            <person name="Stajich J.E."/>
            <person name="Spatafora J.W."/>
            <person name="Visel A."/>
            <person name="Grigoriev I.V."/>
        </authorList>
    </citation>
    <scope>NUCLEOTIDE SEQUENCE [LARGE SCALE GENOMIC DNA]</scope>
    <source>
        <strain evidence="2 3">JEL800</strain>
    </source>
</reference>
<name>A0A1Y2CEK2_9FUNG</name>
<dbReference type="EMBL" id="MCGO01000021">
    <property type="protein sequence ID" value="ORY44725.1"/>
    <property type="molecule type" value="Genomic_DNA"/>
</dbReference>
<feature type="compositionally biased region" description="Polar residues" evidence="1">
    <location>
        <begin position="225"/>
        <end position="235"/>
    </location>
</feature>
<feature type="compositionally biased region" description="Basic and acidic residues" evidence="1">
    <location>
        <begin position="168"/>
        <end position="178"/>
    </location>
</feature>
<organism evidence="2 3">
    <name type="scientific">Rhizoclosmatium globosum</name>
    <dbReference type="NCBI Taxonomy" id="329046"/>
    <lineage>
        <taxon>Eukaryota</taxon>
        <taxon>Fungi</taxon>
        <taxon>Fungi incertae sedis</taxon>
        <taxon>Chytridiomycota</taxon>
        <taxon>Chytridiomycota incertae sedis</taxon>
        <taxon>Chytridiomycetes</taxon>
        <taxon>Chytridiales</taxon>
        <taxon>Chytriomycetaceae</taxon>
        <taxon>Rhizoclosmatium</taxon>
    </lineage>
</organism>
<proteinExistence type="predicted"/>
<protein>
    <submittedName>
        <fullName evidence="2">Uncharacterized protein</fullName>
    </submittedName>
</protein>
<feature type="compositionally biased region" description="Acidic residues" evidence="1">
    <location>
        <begin position="190"/>
        <end position="204"/>
    </location>
</feature>
<comment type="caution">
    <text evidence="2">The sequence shown here is derived from an EMBL/GenBank/DDBJ whole genome shotgun (WGS) entry which is preliminary data.</text>
</comment>
<feature type="region of interest" description="Disordered" evidence="1">
    <location>
        <begin position="168"/>
        <end position="284"/>
    </location>
</feature>
<accession>A0A1Y2CEK2</accession>
<evidence type="ECO:0000313" key="3">
    <source>
        <dbReference type="Proteomes" id="UP000193642"/>
    </source>
</evidence>
<feature type="compositionally biased region" description="Low complexity" evidence="1">
    <location>
        <begin position="236"/>
        <end position="250"/>
    </location>
</feature>
<keyword evidence="3" id="KW-1185">Reference proteome</keyword>
<feature type="region of interest" description="Disordered" evidence="1">
    <location>
        <begin position="86"/>
        <end position="127"/>
    </location>
</feature>
<evidence type="ECO:0000256" key="1">
    <source>
        <dbReference type="SAM" id="MobiDB-lite"/>
    </source>
</evidence>
<gene>
    <name evidence="2" type="ORF">BCR33DRAFT_716693</name>
</gene>
<feature type="compositionally biased region" description="Polar residues" evidence="1">
    <location>
        <begin position="112"/>
        <end position="127"/>
    </location>
</feature>
<dbReference type="Proteomes" id="UP000193642">
    <property type="component" value="Unassembled WGS sequence"/>
</dbReference>
<evidence type="ECO:0000313" key="2">
    <source>
        <dbReference type="EMBL" id="ORY44725.1"/>
    </source>
</evidence>
<feature type="region of interest" description="Disordered" evidence="1">
    <location>
        <begin position="38"/>
        <end position="72"/>
    </location>
</feature>
<feature type="compositionally biased region" description="Polar residues" evidence="1">
    <location>
        <begin position="251"/>
        <end position="265"/>
    </location>
</feature>
<feature type="compositionally biased region" description="Basic and acidic residues" evidence="1">
    <location>
        <begin position="268"/>
        <end position="279"/>
    </location>
</feature>
<sequence>MYSPSTPSTQIDFASLSLSPAEVVQVGKNLALRHSFGSAYSSDADSDSERESDVINNPNNKPQPPPQKRPRSALEILCAQLSDFVEHEQAEVDEDSPTDSTDSVALPPPFNSAPSPTNSSLLSSIRTSKPCAKVTWDDIERVKKEAVASKRRKRLFIGRVFTQHRSNRAEGNEYDMRDSIGGGNEIHEGEVDDDEDDSDSDGVGDNEHHPNSYPSRGTSMDLDTPTYSTSYSAPQSKSFSHVIPSSSVSSLHTTITQTQSPTASPVSPEKHGEKRHADQSLKNSLSKLFRKGKSRDSLVDGDLDGMNASVRDNITLRRPNSFVGGWKKGSKSSIQ</sequence>